<accession>A0A5R8YST2</accession>
<evidence type="ECO:0000313" key="8">
    <source>
        <dbReference type="Proteomes" id="UP000309819"/>
    </source>
</evidence>
<feature type="domain" description="UBC core" evidence="6">
    <location>
        <begin position="2"/>
        <end position="149"/>
    </location>
</feature>
<evidence type="ECO:0000259" key="6">
    <source>
        <dbReference type="PROSITE" id="PS50127"/>
    </source>
</evidence>
<dbReference type="Pfam" id="PF00179">
    <property type="entry name" value="UQ_con"/>
    <property type="match status" value="1"/>
</dbReference>
<gene>
    <name evidence="7" type="ORF">FEM01_19425</name>
</gene>
<evidence type="ECO:0000256" key="5">
    <source>
        <dbReference type="ARBA" id="ARBA00022840"/>
    </source>
</evidence>
<evidence type="ECO:0000256" key="3">
    <source>
        <dbReference type="ARBA" id="ARBA00022741"/>
    </source>
</evidence>
<dbReference type="FunFam" id="3.10.110.10:FF:000101">
    <property type="entry name" value="Ubiquitin-conjugating enzyme E2 D2"/>
    <property type="match status" value="1"/>
</dbReference>
<evidence type="ECO:0000256" key="4">
    <source>
        <dbReference type="ARBA" id="ARBA00022786"/>
    </source>
</evidence>
<keyword evidence="5" id="KW-0067">ATP-binding</keyword>
<dbReference type="SUPFAM" id="SSF54495">
    <property type="entry name" value="UBC-like"/>
    <property type="match status" value="1"/>
</dbReference>
<name>A0A5R8YST2_9PSED</name>
<protein>
    <submittedName>
        <fullName evidence="7">Ubiquitin-conjugating enzyme</fullName>
    </submittedName>
</protein>
<dbReference type="Proteomes" id="UP000309819">
    <property type="component" value="Unassembled WGS sequence"/>
</dbReference>
<keyword evidence="3" id="KW-0547">Nucleotide-binding</keyword>
<evidence type="ECO:0000256" key="1">
    <source>
        <dbReference type="ARBA" id="ARBA00004906"/>
    </source>
</evidence>
<organism evidence="7 8">
    <name type="scientific">Pseudomonas mosselii</name>
    <dbReference type="NCBI Taxonomy" id="78327"/>
    <lineage>
        <taxon>Bacteria</taxon>
        <taxon>Pseudomonadati</taxon>
        <taxon>Pseudomonadota</taxon>
        <taxon>Gammaproteobacteria</taxon>
        <taxon>Pseudomonadales</taxon>
        <taxon>Pseudomonadaceae</taxon>
        <taxon>Pseudomonas</taxon>
    </lineage>
</organism>
<dbReference type="PROSITE" id="PS50127">
    <property type="entry name" value="UBC_2"/>
    <property type="match status" value="1"/>
</dbReference>
<evidence type="ECO:0000313" key="7">
    <source>
        <dbReference type="EMBL" id="TLP55816.1"/>
    </source>
</evidence>
<comment type="caution">
    <text evidence="7">The sequence shown here is derived from an EMBL/GenBank/DDBJ whole genome shotgun (WGS) entry which is preliminary data.</text>
</comment>
<sequence>MATLQRIQKELAMMVKDPPAGCSAGPSSDNDLFAWNASIMGPSGTPYEGGVFFLALAFPQDYPVSPLKVRFVTRIYHPNVGSEGEVGLDILGSNWSPALTVEKVLMSILSLLCEPNPEQPLQADIAEQWLCTRKAFDDTARQWTRQYAQ</sequence>
<keyword evidence="2" id="KW-0808">Transferase</keyword>
<dbReference type="OrthoDB" id="6863268at2"/>
<dbReference type="RefSeq" id="WP_138221097.1">
    <property type="nucleotide sequence ID" value="NZ_VAUO01000011.1"/>
</dbReference>
<dbReference type="PANTHER" id="PTHR24067">
    <property type="entry name" value="UBIQUITIN-CONJUGATING ENZYME E2"/>
    <property type="match status" value="1"/>
</dbReference>
<proteinExistence type="predicted"/>
<reference evidence="7 8" key="1">
    <citation type="submission" date="2019-05" db="EMBL/GenBank/DDBJ databases">
        <title>Pseudomonas sp. SC006 isolated from lettuce that can produce HBGAs.</title>
        <authorList>
            <person name="Wang D."/>
            <person name="Liao N."/>
            <person name="Liu D."/>
            <person name="Zhang Z."/>
            <person name="Zou S."/>
        </authorList>
    </citation>
    <scope>NUCLEOTIDE SEQUENCE [LARGE SCALE GENOMIC DNA]</scope>
    <source>
        <strain evidence="7 8">SC006</strain>
    </source>
</reference>
<evidence type="ECO:0000256" key="2">
    <source>
        <dbReference type="ARBA" id="ARBA00022679"/>
    </source>
</evidence>
<dbReference type="InterPro" id="IPR000608">
    <property type="entry name" value="UBC"/>
</dbReference>
<keyword evidence="8" id="KW-1185">Reference proteome</keyword>
<dbReference type="AlphaFoldDB" id="A0A5R8YST2"/>
<dbReference type="InterPro" id="IPR050113">
    <property type="entry name" value="Ub_conjugating_enzyme"/>
</dbReference>
<dbReference type="SMART" id="SM00212">
    <property type="entry name" value="UBCc"/>
    <property type="match status" value="1"/>
</dbReference>
<dbReference type="GO" id="GO:0016740">
    <property type="term" value="F:transferase activity"/>
    <property type="evidence" value="ECO:0007669"/>
    <property type="project" value="UniProtKB-KW"/>
</dbReference>
<dbReference type="InterPro" id="IPR016135">
    <property type="entry name" value="UBQ-conjugating_enzyme/RWD"/>
</dbReference>
<dbReference type="Gene3D" id="3.10.110.10">
    <property type="entry name" value="Ubiquitin Conjugating Enzyme"/>
    <property type="match status" value="1"/>
</dbReference>
<keyword evidence="4" id="KW-0833">Ubl conjugation pathway</keyword>
<dbReference type="GO" id="GO:0005524">
    <property type="term" value="F:ATP binding"/>
    <property type="evidence" value="ECO:0007669"/>
    <property type="project" value="UniProtKB-KW"/>
</dbReference>
<dbReference type="EMBL" id="VAUO01000011">
    <property type="protein sequence ID" value="TLP55816.1"/>
    <property type="molecule type" value="Genomic_DNA"/>
</dbReference>
<comment type="pathway">
    <text evidence="1">Protein modification; protein ubiquitination.</text>
</comment>